<keyword evidence="8" id="KW-1185">Reference proteome</keyword>
<dbReference type="PANTHER" id="PTHR11575">
    <property type="entry name" value="5'-NUCLEOTIDASE-RELATED"/>
    <property type="match status" value="1"/>
</dbReference>
<evidence type="ECO:0000256" key="3">
    <source>
        <dbReference type="RuleBase" id="RU362119"/>
    </source>
</evidence>
<dbReference type="PROSITE" id="PS00786">
    <property type="entry name" value="5_NUCLEOTIDASE_2"/>
    <property type="match status" value="1"/>
</dbReference>
<evidence type="ECO:0000259" key="5">
    <source>
        <dbReference type="Pfam" id="PF00149"/>
    </source>
</evidence>
<evidence type="ECO:0000259" key="6">
    <source>
        <dbReference type="Pfam" id="PF02872"/>
    </source>
</evidence>
<accession>A0ABR3GDF9</accession>
<dbReference type="Proteomes" id="UP001447188">
    <property type="component" value="Unassembled WGS sequence"/>
</dbReference>
<dbReference type="InterPro" id="IPR006179">
    <property type="entry name" value="5_nucleotidase/apyrase"/>
</dbReference>
<evidence type="ECO:0008006" key="9">
    <source>
        <dbReference type="Google" id="ProtNLM"/>
    </source>
</evidence>
<name>A0ABR3GDF9_9PEZI</name>
<evidence type="ECO:0000313" key="8">
    <source>
        <dbReference type="Proteomes" id="UP001447188"/>
    </source>
</evidence>
<protein>
    <recommendedName>
        <fullName evidence="9">5'-nucleotidase</fullName>
    </recommendedName>
</protein>
<keyword evidence="2 3" id="KW-0732">Signal</keyword>
<feature type="chain" id="PRO_5044952006" description="5'-nucleotidase" evidence="3">
    <location>
        <begin position="22"/>
        <end position="598"/>
    </location>
</feature>
<gene>
    <name evidence="7" type="ORF">Q9L58_007126</name>
</gene>
<feature type="signal peptide" evidence="3">
    <location>
        <begin position="1"/>
        <end position="21"/>
    </location>
</feature>
<dbReference type="InterPro" id="IPR004843">
    <property type="entry name" value="Calcineurin-like_PHP"/>
</dbReference>
<keyword evidence="3" id="KW-0378">Hydrolase</keyword>
<dbReference type="PANTHER" id="PTHR11575:SF24">
    <property type="entry name" value="5'-NUCLEOTIDASE"/>
    <property type="match status" value="1"/>
</dbReference>
<comment type="similarity">
    <text evidence="1 3">Belongs to the 5'-nucleotidase family.</text>
</comment>
<dbReference type="InterPro" id="IPR036907">
    <property type="entry name" value="5'-Nucleotdase_C_sf"/>
</dbReference>
<comment type="caution">
    <text evidence="7">The sequence shown here is derived from an EMBL/GenBank/DDBJ whole genome shotgun (WGS) entry which is preliminary data.</text>
</comment>
<feature type="compositionally biased region" description="Polar residues" evidence="4">
    <location>
        <begin position="551"/>
        <end position="572"/>
    </location>
</feature>
<evidence type="ECO:0000256" key="2">
    <source>
        <dbReference type="ARBA" id="ARBA00022729"/>
    </source>
</evidence>
<dbReference type="InterPro" id="IPR006146">
    <property type="entry name" value="5'-Nucleotdase_CS"/>
</dbReference>
<dbReference type="EMBL" id="JBBBZM010000108">
    <property type="protein sequence ID" value="KAL0633944.1"/>
    <property type="molecule type" value="Genomic_DNA"/>
</dbReference>
<feature type="domain" description="5'-Nucleotidase C-terminal" evidence="6">
    <location>
        <begin position="346"/>
        <end position="503"/>
    </location>
</feature>
<dbReference type="SUPFAM" id="SSF55816">
    <property type="entry name" value="5'-nucleotidase (syn. UDP-sugar hydrolase), C-terminal domain"/>
    <property type="match status" value="1"/>
</dbReference>
<dbReference type="Gene3D" id="3.60.21.10">
    <property type="match status" value="1"/>
</dbReference>
<reference evidence="7 8" key="1">
    <citation type="submission" date="2024-02" db="EMBL/GenBank/DDBJ databases">
        <title>Discinaceae phylogenomics.</title>
        <authorList>
            <person name="Dirks A.C."/>
            <person name="James T.Y."/>
        </authorList>
    </citation>
    <scope>NUCLEOTIDE SEQUENCE [LARGE SCALE GENOMIC DNA]</scope>
    <source>
        <strain evidence="7 8">ACD0624</strain>
    </source>
</reference>
<dbReference type="Pfam" id="PF02872">
    <property type="entry name" value="5_nucleotid_C"/>
    <property type="match status" value="1"/>
</dbReference>
<dbReference type="Pfam" id="PF00149">
    <property type="entry name" value="Metallophos"/>
    <property type="match status" value="1"/>
</dbReference>
<dbReference type="SUPFAM" id="SSF56300">
    <property type="entry name" value="Metallo-dependent phosphatases"/>
    <property type="match status" value="1"/>
</dbReference>
<proteinExistence type="inferred from homology"/>
<dbReference type="CDD" id="cd07409">
    <property type="entry name" value="MPP_CD73_N"/>
    <property type="match status" value="1"/>
</dbReference>
<feature type="region of interest" description="Disordered" evidence="4">
    <location>
        <begin position="543"/>
        <end position="573"/>
    </location>
</feature>
<dbReference type="Gene3D" id="3.90.780.10">
    <property type="entry name" value="5'-Nucleotidase, C-terminal domain"/>
    <property type="match status" value="1"/>
</dbReference>
<dbReference type="InterPro" id="IPR008334">
    <property type="entry name" value="5'-Nucleotdase_C"/>
</dbReference>
<feature type="domain" description="Calcineurin-like phosphoesterase" evidence="5">
    <location>
        <begin position="47"/>
        <end position="259"/>
    </location>
</feature>
<evidence type="ECO:0000313" key="7">
    <source>
        <dbReference type="EMBL" id="KAL0633944.1"/>
    </source>
</evidence>
<organism evidence="7 8">
    <name type="scientific">Discina gigas</name>
    <dbReference type="NCBI Taxonomy" id="1032678"/>
    <lineage>
        <taxon>Eukaryota</taxon>
        <taxon>Fungi</taxon>
        <taxon>Dikarya</taxon>
        <taxon>Ascomycota</taxon>
        <taxon>Pezizomycotina</taxon>
        <taxon>Pezizomycetes</taxon>
        <taxon>Pezizales</taxon>
        <taxon>Discinaceae</taxon>
        <taxon>Discina</taxon>
    </lineage>
</organism>
<dbReference type="InterPro" id="IPR029052">
    <property type="entry name" value="Metallo-depent_PP-like"/>
</dbReference>
<evidence type="ECO:0000256" key="4">
    <source>
        <dbReference type="SAM" id="MobiDB-lite"/>
    </source>
</evidence>
<keyword evidence="3" id="KW-0547">Nucleotide-binding</keyword>
<dbReference type="PRINTS" id="PR01607">
    <property type="entry name" value="APYRASEFAMLY"/>
</dbReference>
<evidence type="ECO:0000256" key="1">
    <source>
        <dbReference type="ARBA" id="ARBA00006654"/>
    </source>
</evidence>
<sequence length="598" mass="64430">MRSQLLALGALALSAAGLVTADIEVDTLVSRRLQKRFIDDSGNYNISFYHINDVHAHLDQFRSSGTDCTNPAQGCYGGYSRVKEVVDQTRPNHKDSLLLNAGDEFQGTLFYSFYGGEKIADTLNQLGFDAMTVGNHEFDAGDDVLAAFIKNLTFPVTSCNIHTDNKALNESLVPYVIFKDHSLAVLSVTTTTTTHISNPGDGTHFEDPVTALQRTVDLVKSKENVTRIVALTHIGYDEDIKLAQKTKGIHLIIGGHSHTLLGDMEGARGKYPTVELNQDGDEVFIVTAYRWGEYLGYIDVAFDPEGKIVSYHGAPIHLDNTTTQDPGLQAQANAWRTPFEKFAAEVVGESKVVLEQGTCQKEECTLGDFMADAMLDYRIGGNPDVTGVIINAGGVRATIDEGQITRGEVLTAFPFGNAVVELKFTGKELWDIFEGIVTGVSVFNNEEVTSFVQVSKGIKITYNPKNSGGTKLISLELGGSPVDLTKSYTIVTLDFLAGGGDNFWPTRTEFVTLDTQDEVLGMYIEKSTPVDIKLDGRISITNETKPAGNGPSATTAAPNNTISATSSPSPTDTGAAVMVSGEWSLIAAAVVGAVMCIL</sequence>